<evidence type="ECO:0000256" key="2">
    <source>
        <dbReference type="SAM" id="SignalP"/>
    </source>
</evidence>
<evidence type="ECO:0000256" key="1">
    <source>
        <dbReference type="SAM" id="MobiDB-lite"/>
    </source>
</evidence>
<dbReference type="KEGG" id="gak:X907_2248"/>
<dbReference type="Proteomes" id="UP000286954">
    <property type="component" value="Chromosome"/>
</dbReference>
<proteinExistence type="predicted"/>
<feature type="signal peptide" evidence="2">
    <location>
        <begin position="1"/>
        <end position="17"/>
    </location>
</feature>
<dbReference type="AlphaFoldDB" id="A0A3T0EBE9"/>
<protein>
    <submittedName>
        <fullName evidence="3">Uncharacterized protein</fullName>
    </submittedName>
</protein>
<keyword evidence="2" id="KW-0732">Signal</keyword>
<sequence>MTRYMFFTALAAAVMLAACEPPERPPEEDMRPDPVDGMTVEDEAEQAGVEPAPDDAFDHFNANFAGRWGMSRACEREGMFTLTAERWALYELVCAVNTLGREGDMSFARVSCTAEGQSEPDRTLTIRATGPDEITVEDGHYDWIRYRCQ</sequence>
<organism evidence="3 4">
    <name type="scientific">Glycocaulis alkaliphilus</name>
    <dbReference type="NCBI Taxonomy" id="1434191"/>
    <lineage>
        <taxon>Bacteria</taxon>
        <taxon>Pseudomonadati</taxon>
        <taxon>Pseudomonadota</taxon>
        <taxon>Alphaproteobacteria</taxon>
        <taxon>Maricaulales</taxon>
        <taxon>Maricaulaceae</taxon>
        <taxon>Glycocaulis</taxon>
    </lineage>
</organism>
<dbReference type="EMBL" id="CP018911">
    <property type="protein sequence ID" value="AZU04763.1"/>
    <property type="molecule type" value="Genomic_DNA"/>
</dbReference>
<keyword evidence="4" id="KW-1185">Reference proteome</keyword>
<accession>A0A3T0EBE9</accession>
<feature type="region of interest" description="Disordered" evidence="1">
    <location>
        <begin position="20"/>
        <end position="55"/>
    </location>
</feature>
<name>A0A3T0EBE9_9PROT</name>
<evidence type="ECO:0000313" key="4">
    <source>
        <dbReference type="Proteomes" id="UP000286954"/>
    </source>
</evidence>
<feature type="chain" id="PRO_5043512299" evidence="2">
    <location>
        <begin position="18"/>
        <end position="149"/>
    </location>
</feature>
<dbReference type="OrthoDB" id="7631922at2"/>
<gene>
    <name evidence="3" type="ORF">X907_2248</name>
</gene>
<reference evidence="3 4" key="1">
    <citation type="submission" date="2016-12" db="EMBL/GenBank/DDBJ databases">
        <title>The genome of dimorphic prosthecate Glycocaulis alkaliphilus 6b-8t, isolated from crude oil dictates its adaptability in petroleum environments.</title>
        <authorList>
            <person name="Wu X.-L."/>
            <person name="Geng S."/>
        </authorList>
    </citation>
    <scope>NUCLEOTIDE SEQUENCE [LARGE SCALE GENOMIC DNA]</scope>
    <source>
        <strain evidence="3 4">6B-8</strain>
    </source>
</reference>
<dbReference type="PROSITE" id="PS51257">
    <property type="entry name" value="PROKAR_LIPOPROTEIN"/>
    <property type="match status" value="1"/>
</dbReference>
<feature type="compositionally biased region" description="Basic and acidic residues" evidence="1">
    <location>
        <begin position="21"/>
        <end position="34"/>
    </location>
</feature>
<evidence type="ECO:0000313" key="3">
    <source>
        <dbReference type="EMBL" id="AZU04763.1"/>
    </source>
</evidence>
<dbReference type="RefSeq" id="WP_127567977.1">
    <property type="nucleotide sequence ID" value="NZ_BMFB01000001.1"/>
</dbReference>